<gene>
    <name evidence="2" type="ORF">ACFPVY_00355</name>
</gene>
<accession>A0ABW1PJH7</accession>
<reference evidence="3" key="1">
    <citation type="journal article" date="2019" name="Int. J. Syst. Evol. Microbiol.">
        <title>The Global Catalogue of Microorganisms (GCM) 10K type strain sequencing project: providing services to taxonomists for standard genome sequencing and annotation.</title>
        <authorList>
            <consortium name="The Broad Institute Genomics Platform"/>
            <consortium name="The Broad Institute Genome Sequencing Center for Infectious Disease"/>
            <person name="Wu L."/>
            <person name="Ma J."/>
        </authorList>
    </citation>
    <scope>NUCLEOTIDE SEQUENCE [LARGE SCALE GENOMIC DNA]</scope>
    <source>
        <strain evidence="3">CCUG 49679</strain>
    </source>
</reference>
<keyword evidence="1" id="KW-0732">Signal</keyword>
<feature type="chain" id="PRO_5046086038" evidence="1">
    <location>
        <begin position="19"/>
        <end position="146"/>
    </location>
</feature>
<dbReference type="Proteomes" id="UP001596287">
    <property type="component" value="Unassembled WGS sequence"/>
</dbReference>
<proteinExistence type="predicted"/>
<organism evidence="2 3">
    <name type="scientific">Flavobacterium qiangtangense</name>
    <dbReference type="NCBI Taxonomy" id="1442595"/>
    <lineage>
        <taxon>Bacteria</taxon>
        <taxon>Pseudomonadati</taxon>
        <taxon>Bacteroidota</taxon>
        <taxon>Flavobacteriia</taxon>
        <taxon>Flavobacteriales</taxon>
        <taxon>Flavobacteriaceae</taxon>
        <taxon>Flavobacterium</taxon>
    </lineage>
</organism>
<sequence>MKTYFTLLILMISLGVSAQGKDEKRERIKALKTAFITTELDLSSEESAKFWPIYNDFDDKQFEIRHQRMRALGKKIDGIDAMSDKDALAILNQMEDLDEELLQNKKKLISSLKPVISPKKIIKLKKAEDEFQRKLLKQFKDKGPRK</sequence>
<dbReference type="RefSeq" id="WP_379789688.1">
    <property type="nucleotide sequence ID" value="NZ_JBHSQB010000003.1"/>
</dbReference>
<protein>
    <submittedName>
        <fullName evidence="2">Sensor of ECF-type sigma factor</fullName>
    </submittedName>
</protein>
<dbReference type="EMBL" id="JBHSQB010000003">
    <property type="protein sequence ID" value="MFC6095082.1"/>
    <property type="molecule type" value="Genomic_DNA"/>
</dbReference>
<evidence type="ECO:0000313" key="3">
    <source>
        <dbReference type="Proteomes" id="UP001596287"/>
    </source>
</evidence>
<feature type="signal peptide" evidence="1">
    <location>
        <begin position="1"/>
        <end position="18"/>
    </location>
</feature>
<name>A0ABW1PJH7_9FLAO</name>
<keyword evidence="3" id="KW-1185">Reference proteome</keyword>
<evidence type="ECO:0000256" key="1">
    <source>
        <dbReference type="SAM" id="SignalP"/>
    </source>
</evidence>
<comment type="caution">
    <text evidence="2">The sequence shown here is derived from an EMBL/GenBank/DDBJ whole genome shotgun (WGS) entry which is preliminary data.</text>
</comment>
<evidence type="ECO:0000313" key="2">
    <source>
        <dbReference type="EMBL" id="MFC6095082.1"/>
    </source>
</evidence>